<evidence type="ECO:0000259" key="1">
    <source>
        <dbReference type="SMART" id="SM00849"/>
    </source>
</evidence>
<dbReference type="Pfam" id="PF13483">
    <property type="entry name" value="Lactamase_B_3"/>
    <property type="match status" value="1"/>
</dbReference>
<dbReference type="OrthoDB" id="9805728at2"/>
<comment type="caution">
    <text evidence="2">The sequence shown here is derived from an EMBL/GenBank/DDBJ whole genome shotgun (WGS) entry which is preliminary data.</text>
</comment>
<evidence type="ECO:0000313" key="3">
    <source>
        <dbReference type="Proteomes" id="UP000289859"/>
    </source>
</evidence>
<dbReference type="SMART" id="SM00849">
    <property type="entry name" value="Lactamase_B"/>
    <property type="match status" value="1"/>
</dbReference>
<dbReference type="EMBL" id="QOVK01000002">
    <property type="protein sequence ID" value="RXG25734.1"/>
    <property type="molecule type" value="Genomic_DNA"/>
</dbReference>
<sequence>MRIQKYVHSCILISEGDKKLLFDPGKFTFQDKLVAPETFKDVDFIILTHDHLDHIDIDALTLISKLSGADIYGNSEVTEALSAQGLKVHLFEEGQKILGSFKVDALVTPHQEILSEKCPKNTAYLINDKILNPGDSFSNKLLRFKGIHCLILPVMAPFLTELDVYHFALKMKPEIIFPVHDGFAKPYFLKQRYNTYLPYFKDEGIQFLTLYEIGDGISF</sequence>
<dbReference type="InterPro" id="IPR036866">
    <property type="entry name" value="RibonucZ/Hydroxyglut_hydro"/>
</dbReference>
<feature type="domain" description="Metallo-beta-lactamase" evidence="1">
    <location>
        <begin position="7"/>
        <end position="180"/>
    </location>
</feature>
<name>A0A4Q0PFR4_9FLAO</name>
<proteinExistence type="predicted"/>
<dbReference type="InterPro" id="IPR050114">
    <property type="entry name" value="UPF0173_UPF0282_UlaG_hydrolase"/>
</dbReference>
<protein>
    <submittedName>
        <fullName evidence="2">L-ascorbate metabolism protein UlaG (Beta-lactamase superfamily)</fullName>
    </submittedName>
</protein>
<gene>
    <name evidence="2" type="ORF">DSM02_902</name>
</gene>
<dbReference type="PANTHER" id="PTHR43546:SF3">
    <property type="entry name" value="UPF0173 METAL-DEPENDENT HYDROLASE MJ1163"/>
    <property type="match status" value="1"/>
</dbReference>
<reference evidence="2 3" key="1">
    <citation type="submission" date="2018-07" db="EMBL/GenBank/DDBJ databases">
        <title>Leeuwenhoekiella genomics.</title>
        <authorList>
            <person name="Tahon G."/>
            <person name="Willems A."/>
        </authorList>
    </citation>
    <scope>NUCLEOTIDE SEQUENCE [LARGE SCALE GENOMIC DNA]</scope>
    <source>
        <strain evidence="2 3">LMG 29608</strain>
    </source>
</reference>
<dbReference type="CDD" id="cd06262">
    <property type="entry name" value="metallo-hydrolase-like_MBL-fold"/>
    <property type="match status" value="1"/>
</dbReference>
<dbReference type="Gene3D" id="3.60.15.10">
    <property type="entry name" value="Ribonuclease Z/Hydroxyacylglutathione hydrolase-like"/>
    <property type="match status" value="1"/>
</dbReference>
<evidence type="ECO:0000313" key="2">
    <source>
        <dbReference type="EMBL" id="RXG25734.1"/>
    </source>
</evidence>
<dbReference type="RefSeq" id="WP_073100009.1">
    <property type="nucleotide sequence ID" value="NZ_JBHUOO010000023.1"/>
</dbReference>
<dbReference type="Proteomes" id="UP000289859">
    <property type="component" value="Unassembled WGS sequence"/>
</dbReference>
<dbReference type="SUPFAM" id="SSF56281">
    <property type="entry name" value="Metallo-hydrolase/oxidoreductase"/>
    <property type="match status" value="1"/>
</dbReference>
<dbReference type="PANTHER" id="PTHR43546">
    <property type="entry name" value="UPF0173 METAL-DEPENDENT HYDROLASE MJ1163-RELATED"/>
    <property type="match status" value="1"/>
</dbReference>
<organism evidence="2 3">
    <name type="scientific">Leeuwenhoekiella polynyae</name>
    <dbReference type="NCBI Taxonomy" id="1550906"/>
    <lineage>
        <taxon>Bacteria</taxon>
        <taxon>Pseudomonadati</taxon>
        <taxon>Bacteroidota</taxon>
        <taxon>Flavobacteriia</taxon>
        <taxon>Flavobacteriales</taxon>
        <taxon>Flavobacteriaceae</taxon>
        <taxon>Leeuwenhoekiella</taxon>
    </lineage>
</organism>
<dbReference type="AlphaFoldDB" id="A0A4Q0PFR4"/>
<dbReference type="InterPro" id="IPR001279">
    <property type="entry name" value="Metallo-B-lactamas"/>
</dbReference>
<keyword evidence="3" id="KW-1185">Reference proteome</keyword>
<accession>A0A4Q0PFR4</accession>